<dbReference type="PANTHER" id="PTHR43283:SF3">
    <property type="entry name" value="BETA-LACTAMASE FAMILY PROTEIN (AFU_ORTHOLOGUE AFUA_5G07500)"/>
    <property type="match status" value="1"/>
</dbReference>
<dbReference type="KEGG" id="many:MANY_37500"/>
<protein>
    <submittedName>
        <fullName evidence="2">Putative lipase LipE</fullName>
    </submittedName>
</protein>
<feature type="domain" description="Beta-lactamase-related" evidence="1">
    <location>
        <begin position="49"/>
        <end position="401"/>
    </location>
</feature>
<name>A0A6N4WDE3_9MYCO</name>
<accession>A0A6N4WDE3</accession>
<dbReference type="NCBIfam" id="NF038269">
    <property type="entry name" value="lipase_LipE"/>
    <property type="match status" value="1"/>
</dbReference>
<evidence type="ECO:0000259" key="1">
    <source>
        <dbReference type="Pfam" id="PF00144"/>
    </source>
</evidence>
<organism evidence="2 3">
    <name type="scientific">Mycolicibacterium anyangense</name>
    <dbReference type="NCBI Taxonomy" id="1431246"/>
    <lineage>
        <taxon>Bacteria</taxon>
        <taxon>Bacillati</taxon>
        <taxon>Actinomycetota</taxon>
        <taxon>Actinomycetes</taxon>
        <taxon>Mycobacteriales</taxon>
        <taxon>Mycobacteriaceae</taxon>
        <taxon>Mycolicibacterium</taxon>
    </lineage>
</organism>
<dbReference type="PANTHER" id="PTHR43283">
    <property type="entry name" value="BETA-LACTAMASE-RELATED"/>
    <property type="match status" value="1"/>
</dbReference>
<dbReference type="InterPro" id="IPR012338">
    <property type="entry name" value="Beta-lactam/transpept-like"/>
</dbReference>
<dbReference type="EMBL" id="AP022620">
    <property type="protein sequence ID" value="BBZ78413.1"/>
    <property type="molecule type" value="Genomic_DNA"/>
</dbReference>
<evidence type="ECO:0000313" key="2">
    <source>
        <dbReference type="EMBL" id="BBZ78413.1"/>
    </source>
</evidence>
<evidence type="ECO:0000313" key="3">
    <source>
        <dbReference type="Proteomes" id="UP000467249"/>
    </source>
</evidence>
<dbReference type="InterPro" id="IPR001466">
    <property type="entry name" value="Beta-lactam-related"/>
</dbReference>
<sequence>MAAVAPEADGRIAVPADLDAVTDIGAEEDGGLSPAAIERIWQATRHWYAAGMHPAIQVCVRYDGAVVLNRAIGHGWGNGPADPPSAQKVPVTVSTPFCVYSAAKAITTTVVHMLVERGEFSLDDRVADYLPEYGRHGKDSTTIRHVITHSAGIPFATGPRPSLKRMNDSEYTRAKLAEFKPIHKPGLMHIYHGLTWGPLVREIVSAATGRGIREILATEILDPLGFRWTNYGVAEGDVPLVAPSHVTGKPLPAPMAAAFRKAVGGTMAQIIPFSNTPLFLTGVIPSSSTVSTADELSRFAEILRRGGELDGVRVLSPETLRGAVTEARRLRPDVATGLTPLRWGTGYMLGSKRFGPFGRDAPAAFGHTGLTNVAIWADPERRISVGVISSGKPGWHREAGRYTALLDRIAAEIPGGR</sequence>
<dbReference type="InterPro" id="IPR050789">
    <property type="entry name" value="Diverse_Enzym_Activities"/>
</dbReference>
<gene>
    <name evidence="2" type="ORF">MANY_37500</name>
</gene>
<dbReference type="AlphaFoldDB" id="A0A6N4WDE3"/>
<dbReference type="Gene3D" id="3.40.710.10">
    <property type="entry name" value="DD-peptidase/beta-lactamase superfamily"/>
    <property type="match status" value="1"/>
</dbReference>
<keyword evidence="3" id="KW-1185">Reference proteome</keyword>
<reference evidence="2 3" key="1">
    <citation type="journal article" date="2019" name="Emerg. Microbes Infect.">
        <title>Comprehensive subspecies identification of 175 nontuberculous mycobacteria species based on 7547 genomic profiles.</title>
        <authorList>
            <person name="Matsumoto Y."/>
            <person name="Kinjo T."/>
            <person name="Motooka D."/>
            <person name="Nabeya D."/>
            <person name="Jung N."/>
            <person name="Uechi K."/>
            <person name="Horii T."/>
            <person name="Iida T."/>
            <person name="Fujita J."/>
            <person name="Nakamura S."/>
        </authorList>
    </citation>
    <scope>NUCLEOTIDE SEQUENCE [LARGE SCALE GENOMIC DNA]</scope>
    <source>
        <strain evidence="2 3">JCM 30275</strain>
    </source>
</reference>
<proteinExistence type="predicted"/>
<dbReference type="Pfam" id="PF00144">
    <property type="entry name" value="Beta-lactamase"/>
    <property type="match status" value="1"/>
</dbReference>
<dbReference type="SUPFAM" id="SSF56601">
    <property type="entry name" value="beta-lactamase/transpeptidase-like"/>
    <property type="match status" value="1"/>
</dbReference>
<dbReference type="Proteomes" id="UP000467249">
    <property type="component" value="Chromosome"/>
</dbReference>
<dbReference type="RefSeq" id="WP_163805576.1">
    <property type="nucleotide sequence ID" value="NZ_AP022620.1"/>
</dbReference>